<dbReference type="Gene3D" id="1.10.1040.10">
    <property type="entry name" value="N-(1-d-carboxylethyl)-l-norvaline Dehydrogenase, domain 2"/>
    <property type="match status" value="1"/>
</dbReference>
<dbReference type="PANTHER" id="PTHR48075:SF3">
    <property type="entry name" value="3-HYDROXYACYL-COA DEHYDROGENASE"/>
    <property type="match status" value="1"/>
</dbReference>
<evidence type="ECO:0000313" key="4">
    <source>
        <dbReference type="EMBL" id="EGX91936.1"/>
    </source>
</evidence>
<dbReference type="InterPro" id="IPR011042">
    <property type="entry name" value="6-blade_b-propeller_TolB-like"/>
</dbReference>
<protein>
    <submittedName>
        <fullName evidence="4">3-hydroxyacyl-CoA dehydrogenase, NAD binding domain, putative</fullName>
    </submittedName>
</protein>
<name>G3JIN9_CORMM</name>
<dbReference type="KEGG" id="cmt:CCM_06096"/>
<dbReference type="GO" id="GO:0006631">
    <property type="term" value="P:fatty acid metabolic process"/>
    <property type="evidence" value="ECO:0007669"/>
    <property type="project" value="InterPro"/>
</dbReference>
<evidence type="ECO:0000259" key="2">
    <source>
        <dbReference type="Pfam" id="PF00725"/>
    </source>
</evidence>
<dbReference type="SMART" id="SM00135">
    <property type="entry name" value="LY"/>
    <property type="match status" value="5"/>
</dbReference>
<dbReference type="EMBL" id="JH126402">
    <property type="protein sequence ID" value="EGX91936.1"/>
    <property type="molecule type" value="Genomic_DNA"/>
</dbReference>
<dbReference type="Gene3D" id="3.40.50.720">
    <property type="entry name" value="NAD(P)-binding Rossmann-like Domain"/>
    <property type="match status" value="1"/>
</dbReference>
<evidence type="ECO:0000259" key="3">
    <source>
        <dbReference type="Pfam" id="PF02737"/>
    </source>
</evidence>
<dbReference type="SUPFAM" id="SSF63829">
    <property type="entry name" value="Calcium-dependent phosphotriesterase"/>
    <property type="match status" value="1"/>
</dbReference>
<dbReference type="Pfam" id="PF02737">
    <property type="entry name" value="3HCDH_N"/>
    <property type="match status" value="1"/>
</dbReference>
<dbReference type="InterPro" id="IPR006108">
    <property type="entry name" value="3HC_DH_C"/>
</dbReference>
<feature type="domain" description="3-hydroxyacyl-CoA dehydrogenase NAD binding" evidence="3">
    <location>
        <begin position="13"/>
        <end position="183"/>
    </location>
</feature>
<dbReference type="OrthoDB" id="5958943at2759"/>
<organism evidence="4 5">
    <name type="scientific">Cordyceps militaris (strain CM01)</name>
    <name type="common">Caterpillar fungus</name>
    <dbReference type="NCBI Taxonomy" id="983644"/>
    <lineage>
        <taxon>Eukaryota</taxon>
        <taxon>Fungi</taxon>
        <taxon>Dikarya</taxon>
        <taxon>Ascomycota</taxon>
        <taxon>Pezizomycotina</taxon>
        <taxon>Sordariomycetes</taxon>
        <taxon>Hypocreomycetidae</taxon>
        <taxon>Hypocreales</taxon>
        <taxon>Cordycipitaceae</taxon>
        <taxon>Cordyceps</taxon>
    </lineage>
</organism>
<dbReference type="RefSeq" id="XP_006671300.1">
    <property type="nucleotide sequence ID" value="XM_006671237.1"/>
</dbReference>
<dbReference type="AlphaFoldDB" id="G3JIN9"/>
<dbReference type="STRING" id="983644.G3JIN9"/>
<dbReference type="InterPro" id="IPR008927">
    <property type="entry name" value="6-PGluconate_DH-like_C_sf"/>
</dbReference>
<dbReference type="Pfam" id="PF00725">
    <property type="entry name" value="3HCDH"/>
    <property type="match status" value="1"/>
</dbReference>
<keyword evidence="1" id="KW-0560">Oxidoreductase</keyword>
<dbReference type="InterPro" id="IPR013328">
    <property type="entry name" value="6PGD_dom2"/>
</dbReference>
<keyword evidence="5" id="KW-1185">Reference proteome</keyword>
<dbReference type="InParanoid" id="G3JIN9"/>
<dbReference type="HOGENOM" id="CLU_031652_0_0_1"/>
<accession>G3JIN9</accession>
<dbReference type="PANTHER" id="PTHR48075">
    <property type="entry name" value="3-HYDROXYACYL-COA DEHYDROGENASE FAMILY PROTEIN"/>
    <property type="match status" value="1"/>
</dbReference>
<dbReference type="SUPFAM" id="SSF51735">
    <property type="entry name" value="NAD(P)-binding Rossmann-fold domains"/>
    <property type="match status" value="1"/>
</dbReference>
<dbReference type="GeneID" id="18168111"/>
<dbReference type="Proteomes" id="UP000001610">
    <property type="component" value="Unassembled WGS sequence"/>
</dbReference>
<feature type="domain" description="3-hydroxyacyl-CoA dehydrogenase C-terminal" evidence="2">
    <location>
        <begin position="187"/>
        <end position="280"/>
    </location>
</feature>
<dbReference type="InterPro" id="IPR006176">
    <property type="entry name" value="3-OHacyl-CoA_DH_NAD-bd"/>
</dbReference>
<dbReference type="VEuPathDB" id="FungiDB:CCM_06096"/>
<proteinExistence type="predicted"/>
<reference evidence="4 5" key="1">
    <citation type="journal article" date="2011" name="Genome Biol.">
        <title>Genome sequence of the insect pathogenic fungus Cordyceps militaris, a valued traditional Chinese medicine.</title>
        <authorList>
            <person name="Zheng P."/>
            <person name="Xia Y."/>
            <person name="Xiao G."/>
            <person name="Xiong C."/>
            <person name="Hu X."/>
            <person name="Zhang S."/>
            <person name="Zheng H."/>
            <person name="Huang Y."/>
            <person name="Zhou Y."/>
            <person name="Wang S."/>
            <person name="Zhao G.P."/>
            <person name="Liu X."/>
            <person name="St Leger R.J."/>
            <person name="Wang C."/>
        </authorList>
    </citation>
    <scope>NUCLEOTIDE SEQUENCE [LARGE SCALE GENOMIC DNA]</scope>
    <source>
        <strain evidence="4 5">CM01</strain>
    </source>
</reference>
<evidence type="ECO:0000256" key="1">
    <source>
        <dbReference type="ARBA" id="ARBA00023002"/>
    </source>
</evidence>
<dbReference type="GO" id="GO:0016616">
    <property type="term" value="F:oxidoreductase activity, acting on the CH-OH group of donors, NAD or NADP as acceptor"/>
    <property type="evidence" value="ECO:0007669"/>
    <property type="project" value="InterPro"/>
</dbReference>
<dbReference type="OMA" id="TANIEMP"/>
<dbReference type="InterPro" id="IPR000033">
    <property type="entry name" value="LDLR_classB_rpt"/>
</dbReference>
<dbReference type="SUPFAM" id="SSF48179">
    <property type="entry name" value="6-phosphogluconate dehydrogenase C-terminal domain-like"/>
    <property type="match status" value="1"/>
</dbReference>
<dbReference type="GO" id="GO:0070403">
    <property type="term" value="F:NAD+ binding"/>
    <property type="evidence" value="ECO:0007669"/>
    <property type="project" value="InterPro"/>
</dbReference>
<sequence>MGFTLPSTDGRVVTVLGGGVLGRRIACAWAASGFDVVIRDPSSEQRMAAVHYCETSFGQYSDCAKRGSATAAEDLKASVSNAWLVIEAVPEKLPLKISTFADLEKLAPPDAILCSNSSSYKSREMIDGLQAATKQRILNMHYYMPPGNRVVELMTDGETDEAIFPFLVEKLRAVGMHPYVARKESTGLIFNRLWAAIKREVLTILAEDVSTPEEIDKLWLEVWGGNKSGPVGMMDAVGLDTVSFIEQHYIDERGLPNTPVDFLKKYIDDGRLGTKSAKGGLLPPGGAALSVDNAASNYDDLHLPLLYFLDIGLAADPHEALNAGRVLVGAADERPLKELVGKQNTPDGIDVALSVGKLFWTSMGIPSKNDGAIWSSNLDGSDAKVVIPPGSVHTPKQLVIDQVSSKLYFCDREGLRVHRCNFDGSSLETIVETGDFHNKEHKEDQTRWCVGVIVSPATGKFYWTQKGSSKGNKGRIFRANIDFPKGETAKNRTDIETLLQGLPEPIDLDVDEEGGHLYWTDRGELPLGNSINRVKLDGITPVRDAKLTSMPGKNYELLVRNLHEAIGIKLDLRNRHLYTTDLGGAVYRFNMDGTGRKRFPEIINCEIATAASAFSPFPPMLLIVSYRTLRGACPPSEQVRHFVGKSFQAALLALLIRHAVKSFCELAPILGGHHVGVIARHRHPGAAARVLGAVYRFHKTVEGAAARQADPSVPVPGLLGDADRDRLPLRKPVQQSFRNEHIPG</sequence>
<dbReference type="InterPro" id="IPR036291">
    <property type="entry name" value="NAD(P)-bd_dom_sf"/>
</dbReference>
<dbReference type="Gene3D" id="2.120.10.30">
    <property type="entry name" value="TolB, C-terminal domain"/>
    <property type="match status" value="2"/>
</dbReference>
<evidence type="ECO:0000313" key="5">
    <source>
        <dbReference type="Proteomes" id="UP000001610"/>
    </source>
</evidence>
<gene>
    <name evidence="4" type="ORF">CCM_06096</name>
</gene>
<dbReference type="eggNOG" id="KOG2304">
    <property type="taxonomic scope" value="Eukaryota"/>
</dbReference>